<accession>A0ACB8E1I1</accession>
<sequence>MRTVQALAWCRWSTAVHLLCEKAMHFERSEVAAVVVSTLRCSLRLHCAGGCRHNLKYCTAFLQDGRRKRLARNEVPVSLTSRTLPNDQELYLHTFDIAETGRLDAGLENSGTITEIESKNACGVTMRSSVLNTMNSVVISTCALSNYSMEKLSACQTNVSITKPRKTPGKQHCTHKIPDKQTTPLGRNGGDRFIPNHQKYAFCIDQRVFPKSKNIHVNQENAEYRAAIEEQLNFNLANFRIMANISGKLQHLVKPWGQQRSLQCLKTNSEERKLHLYRRRSSAYWTALTSGMTST</sequence>
<gene>
    <name evidence="1" type="ORF">HPB49_015349</name>
</gene>
<keyword evidence="2" id="KW-1185">Reference proteome</keyword>
<name>A0ACB8E1I1_DERSI</name>
<evidence type="ECO:0000313" key="2">
    <source>
        <dbReference type="Proteomes" id="UP000821865"/>
    </source>
</evidence>
<organism evidence="1 2">
    <name type="scientific">Dermacentor silvarum</name>
    <name type="common">Tick</name>
    <dbReference type="NCBI Taxonomy" id="543639"/>
    <lineage>
        <taxon>Eukaryota</taxon>
        <taxon>Metazoa</taxon>
        <taxon>Ecdysozoa</taxon>
        <taxon>Arthropoda</taxon>
        <taxon>Chelicerata</taxon>
        <taxon>Arachnida</taxon>
        <taxon>Acari</taxon>
        <taxon>Parasitiformes</taxon>
        <taxon>Ixodida</taxon>
        <taxon>Ixodoidea</taxon>
        <taxon>Ixodidae</taxon>
        <taxon>Rhipicephalinae</taxon>
        <taxon>Dermacentor</taxon>
    </lineage>
</organism>
<dbReference type="EMBL" id="CM023470">
    <property type="protein sequence ID" value="KAH7980375.1"/>
    <property type="molecule type" value="Genomic_DNA"/>
</dbReference>
<reference evidence="1" key="1">
    <citation type="submission" date="2020-05" db="EMBL/GenBank/DDBJ databases">
        <title>Large-scale comparative analyses of tick genomes elucidate their genetic diversity and vector capacities.</title>
        <authorList>
            <person name="Jia N."/>
            <person name="Wang J."/>
            <person name="Shi W."/>
            <person name="Du L."/>
            <person name="Sun Y."/>
            <person name="Zhan W."/>
            <person name="Jiang J."/>
            <person name="Wang Q."/>
            <person name="Zhang B."/>
            <person name="Ji P."/>
            <person name="Sakyi L.B."/>
            <person name="Cui X."/>
            <person name="Yuan T."/>
            <person name="Jiang B."/>
            <person name="Yang W."/>
            <person name="Lam T.T.-Y."/>
            <person name="Chang Q."/>
            <person name="Ding S."/>
            <person name="Wang X."/>
            <person name="Zhu J."/>
            <person name="Ruan X."/>
            <person name="Zhao L."/>
            <person name="Wei J."/>
            <person name="Que T."/>
            <person name="Du C."/>
            <person name="Cheng J."/>
            <person name="Dai P."/>
            <person name="Han X."/>
            <person name="Huang E."/>
            <person name="Gao Y."/>
            <person name="Liu J."/>
            <person name="Shao H."/>
            <person name="Ye R."/>
            <person name="Li L."/>
            <person name="Wei W."/>
            <person name="Wang X."/>
            <person name="Wang C."/>
            <person name="Yang T."/>
            <person name="Huo Q."/>
            <person name="Li W."/>
            <person name="Guo W."/>
            <person name="Chen H."/>
            <person name="Zhou L."/>
            <person name="Ni X."/>
            <person name="Tian J."/>
            <person name="Zhou Y."/>
            <person name="Sheng Y."/>
            <person name="Liu T."/>
            <person name="Pan Y."/>
            <person name="Xia L."/>
            <person name="Li J."/>
            <person name="Zhao F."/>
            <person name="Cao W."/>
        </authorList>
    </citation>
    <scope>NUCLEOTIDE SEQUENCE</scope>
    <source>
        <strain evidence="1">Dsil-2018</strain>
    </source>
</reference>
<proteinExistence type="predicted"/>
<dbReference type="Proteomes" id="UP000821865">
    <property type="component" value="Chromosome 1"/>
</dbReference>
<protein>
    <submittedName>
        <fullName evidence="1">Uncharacterized protein</fullName>
    </submittedName>
</protein>
<evidence type="ECO:0000313" key="1">
    <source>
        <dbReference type="EMBL" id="KAH7980375.1"/>
    </source>
</evidence>
<comment type="caution">
    <text evidence="1">The sequence shown here is derived from an EMBL/GenBank/DDBJ whole genome shotgun (WGS) entry which is preliminary data.</text>
</comment>